<dbReference type="OrthoDB" id="47059at2759"/>
<keyword evidence="5" id="KW-0378">Hydrolase</keyword>
<dbReference type="SMART" id="SM01217">
    <property type="entry name" value="Fn3_like"/>
    <property type="match status" value="1"/>
</dbReference>
<feature type="signal peptide" evidence="12">
    <location>
        <begin position="1"/>
        <end position="17"/>
    </location>
</feature>
<dbReference type="InterPro" id="IPR036962">
    <property type="entry name" value="Glyco_hydro_3_N_sf"/>
</dbReference>
<evidence type="ECO:0000313" key="15">
    <source>
        <dbReference type="Proteomes" id="UP000799437"/>
    </source>
</evidence>
<evidence type="ECO:0000256" key="3">
    <source>
        <dbReference type="ARBA" id="ARBA00022651"/>
    </source>
</evidence>
<dbReference type="SUPFAM" id="SSF52279">
    <property type="entry name" value="Beta-D-glucan exohydrolase, C-terminal domain"/>
    <property type="match status" value="1"/>
</dbReference>
<evidence type="ECO:0000313" key="14">
    <source>
        <dbReference type="EMBL" id="KAF2756172.1"/>
    </source>
</evidence>
<dbReference type="InterPro" id="IPR001764">
    <property type="entry name" value="Glyco_hydro_3_N"/>
</dbReference>
<keyword evidence="7" id="KW-0119">Carbohydrate metabolism</keyword>
<evidence type="ECO:0000256" key="2">
    <source>
        <dbReference type="ARBA" id="ARBA00005336"/>
    </source>
</evidence>
<comment type="pathway">
    <text evidence="1">Glycan degradation; xylan degradation.</text>
</comment>
<keyword evidence="8" id="KW-0326">Glycosidase</keyword>
<dbReference type="Gene3D" id="3.20.20.300">
    <property type="entry name" value="Glycoside hydrolase, family 3, N-terminal domain"/>
    <property type="match status" value="1"/>
</dbReference>
<dbReference type="Gene3D" id="3.40.50.1700">
    <property type="entry name" value="Glycoside hydrolase family 3 C-terminal domain"/>
    <property type="match status" value="1"/>
</dbReference>
<evidence type="ECO:0000256" key="8">
    <source>
        <dbReference type="ARBA" id="ARBA00023295"/>
    </source>
</evidence>
<accession>A0A6A6VZU6</accession>
<dbReference type="InterPro" id="IPR002772">
    <property type="entry name" value="Glyco_hydro_3_C"/>
</dbReference>
<dbReference type="Pfam" id="PF00933">
    <property type="entry name" value="Glyco_hydro_3"/>
    <property type="match status" value="1"/>
</dbReference>
<dbReference type="InterPro" id="IPR044993">
    <property type="entry name" value="BXL"/>
</dbReference>
<dbReference type="GO" id="GO:0045493">
    <property type="term" value="P:xylan catabolic process"/>
    <property type="evidence" value="ECO:0007669"/>
    <property type="project" value="UniProtKB-UniPathway"/>
</dbReference>
<dbReference type="InterPro" id="IPR017853">
    <property type="entry name" value="GH"/>
</dbReference>
<keyword evidence="6" id="KW-0325">Glycoprotein</keyword>
<protein>
    <recommendedName>
        <fullName evidence="11">xylan 1,4-beta-xylosidase</fullName>
        <ecNumber evidence="11">3.2.1.37</ecNumber>
    </recommendedName>
</protein>
<dbReference type="Pfam" id="PF01915">
    <property type="entry name" value="Glyco_hydro_3_C"/>
    <property type="match status" value="1"/>
</dbReference>
<dbReference type="GeneID" id="54483061"/>
<evidence type="ECO:0000256" key="4">
    <source>
        <dbReference type="ARBA" id="ARBA00022729"/>
    </source>
</evidence>
<gene>
    <name evidence="14" type="ORF">EJ05DRAFT_441853</name>
</gene>
<comment type="catalytic activity">
    <reaction evidence="10">
        <text>Hydrolysis of (1-&gt;4)-beta-D-xylans, to remove successive D-xylose residues from the non-reducing termini.</text>
        <dbReference type="EC" id="3.2.1.37"/>
    </reaction>
</comment>
<evidence type="ECO:0000256" key="9">
    <source>
        <dbReference type="ARBA" id="ARBA00023326"/>
    </source>
</evidence>
<feature type="chain" id="PRO_5025416275" description="xylan 1,4-beta-xylosidase" evidence="12">
    <location>
        <begin position="18"/>
        <end position="774"/>
    </location>
</feature>
<dbReference type="SUPFAM" id="SSF51445">
    <property type="entry name" value="(Trans)glycosidases"/>
    <property type="match status" value="1"/>
</dbReference>
<dbReference type="InterPro" id="IPR026891">
    <property type="entry name" value="Fn3-like"/>
</dbReference>
<keyword evidence="9" id="KW-0624">Polysaccharide degradation</keyword>
<dbReference type="GO" id="GO:0031222">
    <property type="term" value="P:arabinan catabolic process"/>
    <property type="evidence" value="ECO:0007669"/>
    <property type="project" value="TreeGrafter"/>
</dbReference>
<keyword evidence="3" id="KW-0858">Xylan degradation</keyword>
<evidence type="ECO:0000259" key="13">
    <source>
        <dbReference type="SMART" id="SM01217"/>
    </source>
</evidence>
<proteinExistence type="inferred from homology"/>
<dbReference type="UniPathway" id="UPA00114"/>
<keyword evidence="15" id="KW-1185">Reference proteome</keyword>
<evidence type="ECO:0000256" key="12">
    <source>
        <dbReference type="SAM" id="SignalP"/>
    </source>
</evidence>
<dbReference type="EMBL" id="ML996576">
    <property type="protein sequence ID" value="KAF2756172.1"/>
    <property type="molecule type" value="Genomic_DNA"/>
</dbReference>
<reference evidence="14" key="1">
    <citation type="journal article" date="2020" name="Stud. Mycol.">
        <title>101 Dothideomycetes genomes: a test case for predicting lifestyles and emergence of pathogens.</title>
        <authorList>
            <person name="Haridas S."/>
            <person name="Albert R."/>
            <person name="Binder M."/>
            <person name="Bloem J."/>
            <person name="Labutti K."/>
            <person name="Salamov A."/>
            <person name="Andreopoulos B."/>
            <person name="Baker S."/>
            <person name="Barry K."/>
            <person name="Bills G."/>
            <person name="Bluhm B."/>
            <person name="Cannon C."/>
            <person name="Castanera R."/>
            <person name="Culley D."/>
            <person name="Daum C."/>
            <person name="Ezra D."/>
            <person name="Gonzalez J."/>
            <person name="Henrissat B."/>
            <person name="Kuo A."/>
            <person name="Liang C."/>
            <person name="Lipzen A."/>
            <person name="Lutzoni F."/>
            <person name="Magnuson J."/>
            <person name="Mondo S."/>
            <person name="Nolan M."/>
            <person name="Ohm R."/>
            <person name="Pangilinan J."/>
            <person name="Park H.-J."/>
            <person name="Ramirez L."/>
            <person name="Alfaro M."/>
            <person name="Sun H."/>
            <person name="Tritt A."/>
            <person name="Yoshinaga Y."/>
            <person name="Zwiers L.-H."/>
            <person name="Turgeon B."/>
            <person name="Goodwin S."/>
            <person name="Spatafora J."/>
            <person name="Crous P."/>
            <person name="Grigoriev I."/>
        </authorList>
    </citation>
    <scope>NUCLEOTIDE SEQUENCE</scope>
    <source>
        <strain evidence="14">CBS 121739</strain>
    </source>
</reference>
<evidence type="ECO:0000256" key="6">
    <source>
        <dbReference type="ARBA" id="ARBA00023180"/>
    </source>
</evidence>
<evidence type="ECO:0000256" key="1">
    <source>
        <dbReference type="ARBA" id="ARBA00004851"/>
    </source>
</evidence>
<dbReference type="AlphaFoldDB" id="A0A6A6VZU6"/>
<feature type="domain" description="Fibronectin type III-like" evidence="13">
    <location>
        <begin position="666"/>
        <end position="736"/>
    </location>
</feature>
<dbReference type="InterPro" id="IPR013783">
    <property type="entry name" value="Ig-like_fold"/>
</dbReference>
<dbReference type="Gene3D" id="2.60.40.10">
    <property type="entry name" value="Immunoglobulins"/>
    <property type="match status" value="1"/>
</dbReference>
<dbReference type="EC" id="3.2.1.37" evidence="11"/>
<dbReference type="RefSeq" id="XP_033598623.1">
    <property type="nucleotide sequence ID" value="XM_033742007.1"/>
</dbReference>
<dbReference type="GO" id="GO:0009044">
    <property type="term" value="F:xylan 1,4-beta-xylosidase activity"/>
    <property type="evidence" value="ECO:0007669"/>
    <property type="project" value="UniProtKB-EC"/>
</dbReference>
<comment type="similarity">
    <text evidence="2">Belongs to the glycosyl hydrolase 3 family.</text>
</comment>
<dbReference type="PANTHER" id="PTHR42721:SF3">
    <property type="entry name" value="BETA-D-XYLOSIDASE 5-RELATED"/>
    <property type="match status" value="1"/>
</dbReference>
<dbReference type="Proteomes" id="UP000799437">
    <property type="component" value="Unassembled WGS sequence"/>
</dbReference>
<dbReference type="InterPro" id="IPR036881">
    <property type="entry name" value="Glyco_hydro_3_C_sf"/>
</dbReference>
<sequence>MYPYALLALFLTGIANAAFPDCAKGPLANNTICDASADTRTRALSLISLMSINEKIDQTGNTALGLSRLGLPKYQWWNEALHGVAKSLGVKFNTAGEFSHATSFPQPILIGAAFDDALIKAVATVVSTEARAFSNANLAGLDYWTPNINPFKDPRWGRGQETPGEDPFHLSSYVKNLIAGLQGDGEYRKVVATCKHWAGYDLEDWAGNSRKGFDAVIGMQDLSEYYSPPFQTCARDEDVGSVMCSYNAVNGVPTCADPYILQTILRDHWNWTSEDNLVVSDCDAVLNVFSPHNYTSTLEEAVASSLLAGTDINCGSSYQRYLLSAHTQGLYNESALDKALVRAYSTLIRLGYFDPPAAQPYRNLAWSDVNTPAAQNLAYTAAVKGITLLKNDNRILPLTLTPNTSIALIGNWANATTQMQGNYYGVAPYLTSPLAAAQALGISIKYAQGPTASDPATGTWPDIWAAADAASVLIVVAGIDNSNEAESRDRDVITWGAGQTSVIKRLAGYGKPMVVVQMGGGQVDSSFIRDDERIGALLWAGYPGQDGGRAVMDVLTGKAAPAGRLPVTQYPGGYVDEVKMTDMRLRPGEGSPGRTYRWYEGEAVYPFGSGLHYTTFDVSVEEGEQALSFDIAELVDGCTEKHLDLCPLASVPVAVTNSGKEVTSDFVVLGFGVGSNGPAPYPKKSLIAYERLLGIAPGKTKTAHLNLTLNSLSRVLENGDRVLFPGTYQLQVDNQPLTTLKLTLTGSELLLDAWPQPPASAVTRQHDDFLSSGA</sequence>
<dbReference type="GO" id="GO:0046556">
    <property type="term" value="F:alpha-L-arabinofuranosidase activity"/>
    <property type="evidence" value="ECO:0007669"/>
    <property type="project" value="TreeGrafter"/>
</dbReference>
<evidence type="ECO:0000256" key="10">
    <source>
        <dbReference type="ARBA" id="ARBA00024574"/>
    </source>
</evidence>
<evidence type="ECO:0000256" key="11">
    <source>
        <dbReference type="ARBA" id="ARBA00026107"/>
    </source>
</evidence>
<evidence type="ECO:0000256" key="7">
    <source>
        <dbReference type="ARBA" id="ARBA00023277"/>
    </source>
</evidence>
<evidence type="ECO:0000256" key="5">
    <source>
        <dbReference type="ARBA" id="ARBA00022801"/>
    </source>
</evidence>
<dbReference type="Pfam" id="PF14310">
    <property type="entry name" value="Fn3-like"/>
    <property type="match status" value="1"/>
</dbReference>
<organism evidence="14 15">
    <name type="scientific">Pseudovirgaria hyperparasitica</name>
    <dbReference type="NCBI Taxonomy" id="470096"/>
    <lineage>
        <taxon>Eukaryota</taxon>
        <taxon>Fungi</taxon>
        <taxon>Dikarya</taxon>
        <taxon>Ascomycota</taxon>
        <taxon>Pezizomycotina</taxon>
        <taxon>Dothideomycetes</taxon>
        <taxon>Dothideomycetes incertae sedis</taxon>
        <taxon>Acrospermales</taxon>
        <taxon>Acrospermaceae</taxon>
        <taxon>Pseudovirgaria</taxon>
    </lineage>
</organism>
<keyword evidence="4 12" id="KW-0732">Signal</keyword>
<name>A0A6A6VZU6_9PEZI</name>
<dbReference type="PANTHER" id="PTHR42721">
    <property type="entry name" value="SUGAR HYDROLASE-RELATED"/>
    <property type="match status" value="1"/>
</dbReference>